<name>A0A813U6B2_9BILA</name>
<protein>
    <submittedName>
        <fullName evidence="2">Uncharacterized protein</fullName>
    </submittedName>
</protein>
<keyword evidence="3" id="KW-1185">Reference proteome</keyword>
<dbReference type="Proteomes" id="UP000663879">
    <property type="component" value="Unassembled WGS sequence"/>
</dbReference>
<evidence type="ECO:0000256" key="1">
    <source>
        <dbReference type="SAM" id="Phobius"/>
    </source>
</evidence>
<gene>
    <name evidence="2" type="ORF">OXX778_LOCUS7487</name>
</gene>
<reference evidence="2" key="1">
    <citation type="submission" date="2021-02" db="EMBL/GenBank/DDBJ databases">
        <authorList>
            <person name="Nowell W R."/>
        </authorList>
    </citation>
    <scope>NUCLEOTIDE SEQUENCE</scope>
    <source>
        <strain evidence="2">Ploen Becks lab</strain>
    </source>
</reference>
<sequence length="149" mass="17044">MVPENNDIDFSTASRRDQIVPYFESIRSKHKAYLENKKQNIEARINNLPSGYLIAHSVIVLVFALFSFISFLVKTSNFRVHFMSLIFNIGIYTSSGVSTAILVTKRTYYVFAWSLITNSLSLAGAYVYIAYTKVLVGSDRNIYRSYEQI</sequence>
<accession>A0A813U6B2</accession>
<evidence type="ECO:0000313" key="2">
    <source>
        <dbReference type="EMBL" id="CAF0821455.1"/>
    </source>
</evidence>
<proteinExistence type="predicted"/>
<evidence type="ECO:0000313" key="3">
    <source>
        <dbReference type="Proteomes" id="UP000663879"/>
    </source>
</evidence>
<dbReference type="EMBL" id="CAJNOC010000958">
    <property type="protein sequence ID" value="CAF0821455.1"/>
    <property type="molecule type" value="Genomic_DNA"/>
</dbReference>
<dbReference type="AlphaFoldDB" id="A0A813U6B2"/>
<keyword evidence="1" id="KW-1133">Transmembrane helix</keyword>
<comment type="caution">
    <text evidence="2">The sequence shown here is derived from an EMBL/GenBank/DDBJ whole genome shotgun (WGS) entry which is preliminary data.</text>
</comment>
<feature type="transmembrane region" description="Helical" evidence="1">
    <location>
        <begin position="53"/>
        <end position="73"/>
    </location>
</feature>
<keyword evidence="1" id="KW-0812">Transmembrane</keyword>
<feature type="transmembrane region" description="Helical" evidence="1">
    <location>
        <begin position="85"/>
        <end position="104"/>
    </location>
</feature>
<keyword evidence="1" id="KW-0472">Membrane</keyword>
<feature type="transmembrane region" description="Helical" evidence="1">
    <location>
        <begin position="110"/>
        <end position="131"/>
    </location>
</feature>
<organism evidence="2 3">
    <name type="scientific">Brachionus calyciflorus</name>
    <dbReference type="NCBI Taxonomy" id="104777"/>
    <lineage>
        <taxon>Eukaryota</taxon>
        <taxon>Metazoa</taxon>
        <taxon>Spiralia</taxon>
        <taxon>Gnathifera</taxon>
        <taxon>Rotifera</taxon>
        <taxon>Eurotatoria</taxon>
        <taxon>Monogononta</taxon>
        <taxon>Pseudotrocha</taxon>
        <taxon>Ploima</taxon>
        <taxon>Brachionidae</taxon>
        <taxon>Brachionus</taxon>
    </lineage>
</organism>